<proteinExistence type="predicted"/>
<name>A0A8W7NZV8_ANOCL</name>
<organism evidence="1">
    <name type="scientific">Anopheles coluzzii</name>
    <name type="common">African malaria mosquito</name>
    <dbReference type="NCBI Taxonomy" id="1518534"/>
    <lineage>
        <taxon>Eukaryota</taxon>
        <taxon>Metazoa</taxon>
        <taxon>Ecdysozoa</taxon>
        <taxon>Arthropoda</taxon>
        <taxon>Hexapoda</taxon>
        <taxon>Insecta</taxon>
        <taxon>Pterygota</taxon>
        <taxon>Neoptera</taxon>
        <taxon>Endopterygota</taxon>
        <taxon>Diptera</taxon>
        <taxon>Nematocera</taxon>
        <taxon>Culicoidea</taxon>
        <taxon>Culicidae</taxon>
        <taxon>Anophelinae</taxon>
        <taxon>Anopheles</taxon>
    </lineage>
</organism>
<evidence type="ECO:0000313" key="1">
    <source>
        <dbReference type="EnsemblMetazoa" id="ACOM023362-PA.1"/>
    </source>
</evidence>
<dbReference type="AlphaFoldDB" id="A0A8W7NZV8"/>
<dbReference type="EnsemblMetazoa" id="ACOM023362-RA">
    <property type="protein sequence ID" value="ACOM023362-PA.1"/>
    <property type="gene ID" value="ACOM023362"/>
</dbReference>
<protein>
    <submittedName>
        <fullName evidence="1">Uncharacterized protein</fullName>
    </submittedName>
</protein>
<sequence>MNRRLYTLTPCPAIKTIPGDGCFMPAKAKAGRMKASKVMSKLQDYEFIVLEMESNSVYEFMSGALHCVPGKAQSARTGSAIDKSYRIGYRTGPPMFETTQKRYTVIRAAAVFYEHLPPL</sequence>
<reference evidence="1" key="1">
    <citation type="submission" date="2022-08" db="UniProtKB">
        <authorList>
            <consortium name="EnsemblMetazoa"/>
        </authorList>
    </citation>
    <scope>IDENTIFICATION</scope>
</reference>
<dbReference type="Proteomes" id="UP000075882">
    <property type="component" value="Unassembled WGS sequence"/>
</dbReference>
<accession>A0A8W7NZV8</accession>